<keyword evidence="5" id="KW-1185">Reference proteome</keyword>
<dbReference type="Gene3D" id="1.10.1660.10">
    <property type="match status" value="1"/>
</dbReference>
<organism evidence="4 5">
    <name type="scientific">Microlunatus kandeliicorticis</name>
    <dbReference type="NCBI Taxonomy" id="1759536"/>
    <lineage>
        <taxon>Bacteria</taxon>
        <taxon>Bacillati</taxon>
        <taxon>Actinomycetota</taxon>
        <taxon>Actinomycetes</taxon>
        <taxon>Propionibacteriales</taxon>
        <taxon>Propionibacteriaceae</taxon>
        <taxon>Microlunatus</taxon>
    </lineage>
</organism>
<gene>
    <name evidence="4" type="ORF">FHX74_003260</name>
</gene>
<dbReference type="SUPFAM" id="SSF46955">
    <property type="entry name" value="Putative DNA-binding domain"/>
    <property type="match status" value="1"/>
</dbReference>
<protein>
    <submittedName>
        <fullName evidence="4">DNA-binding transcriptional MerR regulator</fullName>
    </submittedName>
</protein>
<reference evidence="4 5" key="1">
    <citation type="submission" date="2020-07" db="EMBL/GenBank/DDBJ databases">
        <title>Sequencing the genomes of 1000 actinobacteria strains.</title>
        <authorList>
            <person name="Klenk H.-P."/>
        </authorList>
    </citation>
    <scope>NUCLEOTIDE SEQUENCE [LARGE SCALE GENOMIC DNA]</scope>
    <source>
        <strain evidence="4 5">DSM 100723</strain>
    </source>
</reference>
<dbReference type="RefSeq" id="WP_182561224.1">
    <property type="nucleotide sequence ID" value="NZ_JACGWT010000005.1"/>
</dbReference>
<dbReference type="SMART" id="SM00422">
    <property type="entry name" value="HTH_MERR"/>
    <property type="match status" value="1"/>
</dbReference>
<proteinExistence type="predicted"/>
<evidence type="ECO:0000256" key="1">
    <source>
        <dbReference type="ARBA" id="ARBA00023125"/>
    </source>
</evidence>
<comment type="caution">
    <text evidence="4">The sequence shown here is derived from an EMBL/GenBank/DDBJ whole genome shotgun (WGS) entry which is preliminary data.</text>
</comment>
<keyword evidence="1 4" id="KW-0238">DNA-binding</keyword>
<dbReference type="EMBL" id="JACGWT010000005">
    <property type="protein sequence ID" value="MBA8795624.1"/>
    <property type="molecule type" value="Genomic_DNA"/>
</dbReference>
<dbReference type="Proteomes" id="UP000523079">
    <property type="component" value="Unassembled WGS sequence"/>
</dbReference>
<dbReference type="InterPro" id="IPR047057">
    <property type="entry name" value="MerR_fam"/>
</dbReference>
<evidence type="ECO:0000313" key="4">
    <source>
        <dbReference type="EMBL" id="MBA8795624.1"/>
    </source>
</evidence>
<dbReference type="AlphaFoldDB" id="A0A7W3IUW0"/>
<feature type="domain" description="HTH merR-type" evidence="3">
    <location>
        <begin position="16"/>
        <end position="84"/>
    </location>
</feature>
<evidence type="ECO:0000256" key="2">
    <source>
        <dbReference type="SAM" id="MobiDB-lite"/>
    </source>
</evidence>
<dbReference type="PANTHER" id="PTHR30204:SF58">
    <property type="entry name" value="HTH-TYPE TRANSCRIPTIONAL REGULATOR YFMP"/>
    <property type="match status" value="1"/>
</dbReference>
<dbReference type="Pfam" id="PF13411">
    <property type="entry name" value="MerR_1"/>
    <property type="match status" value="1"/>
</dbReference>
<dbReference type="InterPro" id="IPR000551">
    <property type="entry name" value="MerR-type_HTH_dom"/>
</dbReference>
<dbReference type="PANTHER" id="PTHR30204">
    <property type="entry name" value="REDOX-CYCLING DRUG-SENSING TRANSCRIPTIONAL ACTIVATOR SOXR"/>
    <property type="match status" value="1"/>
</dbReference>
<dbReference type="InterPro" id="IPR009061">
    <property type="entry name" value="DNA-bd_dom_put_sf"/>
</dbReference>
<feature type="region of interest" description="Disordered" evidence="2">
    <location>
        <begin position="97"/>
        <end position="117"/>
    </location>
</feature>
<dbReference type="GO" id="GO:0003700">
    <property type="term" value="F:DNA-binding transcription factor activity"/>
    <property type="evidence" value="ECO:0007669"/>
    <property type="project" value="InterPro"/>
</dbReference>
<sequence length="117" mass="12622">MDQKSNDVGPAPDQGVYGIGVVADLVGTATQNLRAYERAGLVNPARTGGGTRLYSPDDVARIRRVQNLLTEGLNLAGIAQVMELQDDVRRLRAELAEHVAADEDRRAGRRESAPGDR</sequence>
<dbReference type="GO" id="GO:0003677">
    <property type="term" value="F:DNA binding"/>
    <property type="evidence" value="ECO:0007669"/>
    <property type="project" value="UniProtKB-KW"/>
</dbReference>
<evidence type="ECO:0000259" key="3">
    <source>
        <dbReference type="PROSITE" id="PS50937"/>
    </source>
</evidence>
<dbReference type="PROSITE" id="PS50937">
    <property type="entry name" value="HTH_MERR_2"/>
    <property type="match status" value="1"/>
</dbReference>
<name>A0A7W3IUW0_9ACTN</name>
<evidence type="ECO:0000313" key="5">
    <source>
        <dbReference type="Proteomes" id="UP000523079"/>
    </source>
</evidence>
<accession>A0A7W3IUW0</accession>